<dbReference type="GO" id="GO:0003964">
    <property type="term" value="F:RNA-directed DNA polymerase activity"/>
    <property type="evidence" value="ECO:0007669"/>
    <property type="project" value="UniProtKB-KW"/>
</dbReference>
<evidence type="ECO:0000256" key="9">
    <source>
        <dbReference type="ARBA" id="ARBA00023172"/>
    </source>
</evidence>
<feature type="non-terminal residue" evidence="10">
    <location>
        <position position="1"/>
    </location>
</feature>
<gene>
    <name evidence="10" type="ORF">PHPALM_7552</name>
</gene>
<evidence type="ECO:0000256" key="1">
    <source>
        <dbReference type="ARBA" id="ARBA00022722"/>
    </source>
</evidence>
<accession>A0A2P4YC26</accession>
<dbReference type="InterPro" id="IPR039537">
    <property type="entry name" value="Retrotran_Ty1/copia-like"/>
</dbReference>
<evidence type="ECO:0000256" key="7">
    <source>
        <dbReference type="ARBA" id="ARBA00022918"/>
    </source>
</evidence>
<evidence type="ECO:0000256" key="3">
    <source>
        <dbReference type="ARBA" id="ARBA00022759"/>
    </source>
</evidence>
<reference evidence="10 11" key="1">
    <citation type="journal article" date="2017" name="Genome Biol. Evol.">
        <title>Phytophthora megakarya and P. palmivora, closely related causal agents of cacao black pod rot, underwent increases in genome sizes and gene numbers by different mechanisms.</title>
        <authorList>
            <person name="Ali S.S."/>
            <person name="Shao J."/>
            <person name="Lary D.J."/>
            <person name="Kronmiller B."/>
            <person name="Shen D."/>
            <person name="Strem M.D."/>
            <person name="Amoako-Attah I."/>
            <person name="Akrofi A.Y."/>
            <person name="Begoude B.A."/>
            <person name="Ten Hoopen G.M."/>
            <person name="Coulibaly K."/>
            <person name="Kebe B.I."/>
            <person name="Melnick R.L."/>
            <person name="Guiltinan M.J."/>
            <person name="Tyler B.M."/>
            <person name="Meinhardt L.W."/>
            <person name="Bailey B.A."/>
        </authorList>
    </citation>
    <scope>NUCLEOTIDE SEQUENCE [LARGE SCALE GENOMIC DNA]</scope>
    <source>
        <strain evidence="11">sbr112.9</strain>
    </source>
</reference>
<dbReference type="GO" id="GO:0006310">
    <property type="term" value="P:DNA recombination"/>
    <property type="evidence" value="ECO:0007669"/>
    <property type="project" value="UniProtKB-KW"/>
</dbReference>
<dbReference type="GO" id="GO:0015074">
    <property type="term" value="P:DNA integration"/>
    <property type="evidence" value="ECO:0007669"/>
    <property type="project" value="UniProtKB-KW"/>
</dbReference>
<dbReference type="GO" id="GO:0003676">
    <property type="term" value="F:nucleic acid binding"/>
    <property type="evidence" value="ECO:0007669"/>
    <property type="project" value="InterPro"/>
</dbReference>
<keyword evidence="8" id="KW-0808">Transferase</keyword>
<dbReference type="AlphaFoldDB" id="A0A2P4YC26"/>
<evidence type="ECO:0000313" key="10">
    <source>
        <dbReference type="EMBL" id="POM75354.1"/>
    </source>
</evidence>
<dbReference type="GO" id="GO:0004519">
    <property type="term" value="F:endonuclease activity"/>
    <property type="evidence" value="ECO:0007669"/>
    <property type="project" value="UniProtKB-KW"/>
</dbReference>
<dbReference type="EMBL" id="NCKW01003876">
    <property type="protein sequence ID" value="POM75354.1"/>
    <property type="molecule type" value="Genomic_DNA"/>
</dbReference>
<keyword evidence="9" id="KW-0233">DNA recombination</keyword>
<protein>
    <submittedName>
        <fullName evidence="10">RNA binding protein</fullName>
    </submittedName>
</protein>
<keyword evidence="7" id="KW-0695">RNA-directed DNA polymerase</keyword>
<keyword evidence="6" id="KW-0229">DNA integration</keyword>
<keyword evidence="2" id="KW-0479">Metal-binding</keyword>
<evidence type="ECO:0000313" key="11">
    <source>
        <dbReference type="Proteomes" id="UP000237271"/>
    </source>
</evidence>
<dbReference type="Proteomes" id="UP000237271">
    <property type="component" value="Unassembled WGS sequence"/>
</dbReference>
<keyword evidence="5" id="KW-0460">Magnesium</keyword>
<dbReference type="PANTHER" id="PTHR42648:SF11">
    <property type="entry name" value="TRANSPOSON TY4-P GAG-POL POLYPROTEIN"/>
    <property type="match status" value="1"/>
</dbReference>
<evidence type="ECO:0000256" key="2">
    <source>
        <dbReference type="ARBA" id="ARBA00022723"/>
    </source>
</evidence>
<sequence>HMKFAHLYVHALKQIVLKEMADGIQSLKLEDFKEPLDCIACTMGKQRRMSYKRHNKCSTRYFQLVQDEASWHKWCYLLEHKRETTMNLTNLILRLEKQHIINRVTFDRGGAFVNNKMKTFLTENGIEF</sequence>
<keyword evidence="4" id="KW-0378">Hydrolase</keyword>
<keyword evidence="8" id="KW-0239">DNA-directed DNA polymerase</keyword>
<keyword evidence="3" id="KW-0255">Endonuclease</keyword>
<dbReference type="OrthoDB" id="113784at2759"/>
<dbReference type="GO" id="GO:0016787">
    <property type="term" value="F:hydrolase activity"/>
    <property type="evidence" value="ECO:0007669"/>
    <property type="project" value="UniProtKB-KW"/>
</dbReference>
<dbReference type="GO" id="GO:0046872">
    <property type="term" value="F:metal ion binding"/>
    <property type="evidence" value="ECO:0007669"/>
    <property type="project" value="UniProtKB-KW"/>
</dbReference>
<dbReference type="Gene3D" id="3.30.420.10">
    <property type="entry name" value="Ribonuclease H-like superfamily/Ribonuclease H"/>
    <property type="match status" value="1"/>
</dbReference>
<dbReference type="InterPro" id="IPR036397">
    <property type="entry name" value="RNaseH_sf"/>
</dbReference>
<keyword evidence="1" id="KW-0540">Nuclease</keyword>
<keyword evidence="11" id="KW-1185">Reference proteome</keyword>
<dbReference type="GO" id="GO:0003887">
    <property type="term" value="F:DNA-directed DNA polymerase activity"/>
    <property type="evidence" value="ECO:0007669"/>
    <property type="project" value="UniProtKB-KW"/>
</dbReference>
<keyword evidence="8" id="KW-0548">Nucleotidyltransferase</keyword>
<comment type="caution">
    <text evidence="10">The sequence shown here is derived from an EMBL/GenBank/DDBJ whole genome shotgun (WGS) entry which is preliminary data.</text>
</comment>
<organism evidence="10 11">
    <name type="scientific">Phytophthora palmivora</name>
    <dbReference type="NCBI Taxonomy" id="4796"/>
    <lineage>
        <taxon>Eukaryota</taxon>
        <taxon>Sar</taxon>
        <taxon>Stramenopiles</taxon>
        <taxon>Oomycota</taxon>
        <taxon>Peronosporomycetes</taxon>
        <taxon>Peronosporales</taxon>
        <taxon>Peronosporaceae</taxon>
        <taxon>Phytophthora</taxon>
    </lineage>
</organism>
<name>A0A2P4YC26_9STRA</name>
<dbReference type="PANTHER" id="PTHR42648">
    <property type="entry name" value="TRANSPOSASE, PUTATIVE-RELATED"/>
    <property type="match status" value="1"/>
</dbReference>
<dbReference type="InterPro" id="IPR012337">
    <property type="entry name" value="RNaseH-like_sf"/>
</dbReference>
<evidence type="ECO:0000256" key="6">
    <source>
        <dbReference type="ARBA" id="ARBA00022908"/>
    </source>
</evidence>
<evidence type="ECO:0000256" key="4">
    <source>
        <dbReference type="ARBA" id="ARBA00022801"/>
    </source>
</evidence>
<proteinExistence type="predicted"/>
<evidence type="ECO:0000256" key="5">
    <source>
        <dbReference type="ARBA" id="ARBA00022842"/>
    </source>
</evidence>
<evidence type="ECO:0000256" key="8">
    <source>
        <dbReference type="ARBA" id="ARBA00022932"/>
    </source>
</evidence>
<dbReference type="SUPFAM" id="SSF53098">
    <property type="entry name" value="Ribonuclease H-like"/>
    <property type="match status" value="1"/>
</dbReference>